<dbReference type="EMBL" id="JAKWBI020000416">
    <property type="protein sequence ID" value="KAJ2895240.1"/>
    <property type="molecule type" value="Genomic_DNA"/>
</dbReference>
<sequence length="121" mass="12874">MPTTADPGRLARDIDLTQRRTVGNGACPEVQHYATCPMRLQWVGHASRSRLQRGTTRHRQPFAALCADITMASGKNGTAGTIKQNGRQSLNSSCSCAAREQAAGMESAMARSAALNGNAMI</sequence>
<protein>
    <submittedName>
        <fullName evidence="1">Uncharacterized protein</fullName>
    </submittedName>
</protein>
<gene>
    <name evidence="1" type="ORF">MKZ38_006740</name>
</gene>
<accession>A0AAD5WPK9</accession>
<evidence type="ECO:0000313" key="1">
    <source>
        <dbReference type="EMBL" id="KAJ2895240.1"/>
    </source>
</evidence>
<dbReference type="AlphaFoldDB" id="A0AAD5WPK9"/>
<proteinExistence type="predicted"/>
<reference evidence="1" key="1">
    <citation type="submission" date="2022-07" db="EMBL/GenBank/DDBJ databases">
        <title>Draft genome sequence of Zalerion maritima ATCC 34329, a (micro)plastics degrading marine fungus.</title>
        <authorList>
            <person name="Paco A."/>
            <person name="Goncalves M.F.M."/>
            <person name="Rocha-Santos T.A.P."/>
            <person name="Alves A."/>
        </authorList>
    </citation>
    <scope>NUCLEOTIDE SEQUENCE</scope>
    <source>
        <strain evidence="1">ATCC 34329</strain>
    </source>
</reference>
<keyword evidence="2" id="KW-1185">Reference proteome</keyword>
<evidence type="ECO:0000313" key="2">
    <source>
        <dbReference type="Proteomes" id="UP001201980"/>
    </source>
</evidence>
<comment type="caution">
    <text evidence="1">The sequence shown here is derived from an EMBL/GenBank/DDBJ whole genome shotgun (WGS) entry which is preliminary data.</text>
</comment>
<organism evidence="1 2">
    <name type="scientific">Zalerion maritima</name>
    <dbReference type="NCBI Taxonomy" id="339359"/>
    <lineage>
        <taxon>Eukaryota</taxon>
        <taxon>Fungi</taxon>
        <taxon>Dikarya</taxon>
        <taxon>Ascomycota</taxon>
        <taxon>Pezizomycotina</taxon>
        <taxon>Sordariomycetes</taxon>
        <taxon>Lulworthiomycetidae</taxon>
        <taxon>Lulworthiales</taxon>
        <taxon>Lulworthiaceae</taxon>
        <taxon>Zalerion</taxon>
    </lineage>
</organism>
<dbReference type="Proteomes" id="UP001201980">
    <property type="component" value="Unassembled WGS sequence"/>
</dbReference>
<name>A0AAD5WPK9_9PEZI</name>